<dbReference type="InterPro" id="IPR009325">
    <property type="entry name" value="DUF983"/>
</dbReference>
<keyword evidence="3" id="KW-1185">Reference proteome</keyword>
<proteinExistence type="predicted"/>
<feature type="transmembrane region" description="Helical" evidence="1">
    <location>
        <begin position="64"/>
        <end position="82"/>
    </location>
</feature>
<name>A0ABP7MCW0_9BACT</name>
<keyword evidence="1" id="KW-1133">Transmembrane helix</keyword>
<accession>A0ABP7MCW0</accession>
<dbReference type="EMBL" id="BAABDH010000002">
    <property type="protein sequence ID" value="GAA3917874.1"/>
    <property type="molecule type" value="Genomic_DNA"/>
</dbReference>
<feature type="transmembrane region" description="Helical" evidence="1">
    <location>
        <begin position="37"/>
        <end position="58"/>
    </location>
</feature>
<comment type="caution">
    <text evidence="2">The sequence shown here is derived from an EMBL/GenBank/DDBJ whole genome shotgun (WGS) entry which is preliminary data.</text>
</comment>
<dbReference type="Pfam" id="PF06170">
    <property type="entry name" value="DUF983"/>
    <property type="match status" value="1"/>
</dbReference>
<sequence length="111" mass="12127">MFTTSALSTGFARMPAQCPVCGLAYEPEPGFYWGAMFVSYGFSVACFAIGGVTAYYLFDDPPTWVYILLVTLLVLVTTPLVVRYSRAIMLYMFGGIKYNPEAAEAPSSPHA</sequence>
<reference evidence="3" key="1">
    <citation type="journal article" date="2019" name="Int. J. Syst. Evol. Microbiol.">
        <title>The Global Catalogue of Microorganisms (GCM) 10K type strain sequencing project: providing services to taxonomists for standard genome sequencing and annotation.</title>
        <authorList>
            <consortium name="The Broad Institute Genomics Platform"/>
            <consortium name="The Broad Institute Genome Sequencing Center for Infectious Disease"/>
            <person name="Wu L."/>
            <person name="Ma J."/>
        </authorList>
    </citation>
    <scope>NUCLEOTIDE SEQUENCE [LARGE SCALE GENOMIC DNA]</scope>
    <source>
        <strain evidence="3">JCM 17214</strain>
    </source>
</reference>
<organism evidence="2 3">
    <name type="scientific">Hymenobacter algoricola</name>
    <dbReference type="NCBI Taxonomy" id="486267"/>
    <lineage>
        <taxon>Bacteria</taxon>
        <taxon>Pseudomonadati</taxon>
        <taxon>Bacteroidota</taxon>
        <taxon>Cytophagia</taxon>
        <taxon>Cytophagales</taxon>
        <taxon>Hymenobacteraceae</taxon>
        <taxon>Hymenobacter</taxon>
    </lineage>
</organism>
<evidence type="ECO:0000313" key="2">
    <source>
        <dbReference type="EMBL" id="GAA3917874.1"/>
    </source>
</evidence>
<evidence type="ECO:0000256" key="1">
    <source>
        <dbReference type="SAM" id="Phobius"/>
    </source>
</evidence>
<evidence type="ECO:0008006" key="4">
    <source>
        <dbReference type="Google" id="ProtNLM"/>
    </source>
</evidence>
<gene>
    <name evidence="2" type="ORF">GCM10022406_00750</name>
</gene>
<keyword evidence="1" id="KW-0472">Membrane</keyword>
<dbReference type="Proteomes" id="UP001499909">
    <property type="component" value="Unassembled WGS sequence"/>
</dbReference>
<keyword evidence="1" id="KW-0812">Transmembrane</keyword>
<protein>
    <recommendedName>
        <fullName evidence="4">DUF983 domain-containing protein</fullName>
    </recommendedName>
</protein>
<evidence type="ECO:0000313" key="3">
    <source>
        <dbReference type="Proteomes" id="UP001499909"/>
    </source>
</evidence>